<dbReference type="GO" id="GO:0031177">
    <property type="term" value="F:phosphopantetheine binding"/>
    <property type="evidence" value="ECO:0007669"/>
    <property type="project" value="TreeGrafter"/>
</dbReference>
<comment type="caution">
    <text evidence="2">The sequence shown here is derived from an EMBL/GenBank/DDBJ whole genome shotgun (WGS) entry which is preliminary data.</text>
</comment>
<dbReference type="PATRIC" id="fig|1590.144.peg.527"/>
<dbReference type="SUPFAM" id="SSF56801">
    <property type="entry name" value="Acetyl-CoA synthetase-like"/>
    <property type="match status" value="1"/>
</dbReference>
<dbReference type="GO" id="GO:0043041">
    <property type="term" value="P:amino acid activation for nonribosomal peptide biosynthetic process"/>
    <property type="evidence" value="ECO:0007669"/>
    <property type="project" value="TreeGrafter"/>
</dbReference>
<dbReference type="InterPro" id="IPR009081">
    <property type="entry name" value="PP-bd_ACP"/>
</dbReference>
<dbReference type="PANTHER" id="PTHR45527">
    <property type="entry name" value="NONRIBOSOMAL PEPTIDE SYNTHETASE"/>
    <property type="match status" value="1"/>
</dbReference>
<dbReference type="GO" id="GO:0005737">
    <property type="term" value="C:cytoplasm"/>
    <property type="evidence" value="ECO:0007669"/>
    <property type="project" value="TreeGrafter"/>
</dbReference>
<dbReference type="Pfam" id="PF00550">
    <property type="entry name" value="PP-binding"/>
    <property type="match status" value="1"/>
</dbReference>
<protein>
    <recommendedName>
        <fullName evidence="1">Carrier domain-containing protein</fullName>
    </recommendedName>
</protein>
<dbReference type="RefSeq" id="WP_011101063.1">
    <property type="nucleotide sequence ID" value="NZ_CAKMBJ010000016.1"/>
</dbReference>
<dbReference type="Gene3D" id="3.40.50.12780">
    <property type="entry name" value="N-terminal domain of ligase-like"/>
    <property type="match status" value="1"/>
</dbReference>
<dbReference type="PANTHER" id="PTHR45527:SF1">
    <property type="entry name" value="FATTY ACID SYNTHASE"/>
    <property type="match status" value="1"/>
</dbReference>
<evidence type="ECO:0000259" key="1">
    <source>
        <dbReference type="PROSITE" id="PS50075"/>
    </source>
</evidence>
<dbReference type="InterPro" id="IPR029058">
    <property type="entry name" value="AB_hydrolase_fold"/>
</dbReference>
<dbReference type="InterPro" id="IPR042099">
    <property type="entry name" value="ANL_N_sf"/>
</dbReference>
<dbReference type="InterPro" id="IPR036736">
    <property type="entry name" value="ACP-like_sf"/>
</dbReference>
<dbReference type="Proteomes" id="UP000076882">
    <property type="component" value="Unassembled WGS sequence"/>
</dbReference>
<dbReference type="Pfam" id="PF00501">
    <property type="entry name" value="AMP-binding"/>
    <property type="match status" value="1"/>
</dbReference>
<accession>A0A165RDJ0</accession>
<dbReference type="AlphaFoldDB" id="A0A165RDJ0"/>
<dbReference type="Gene3D" id="3.40.50.1820">
    <property type="entry name" value="alpha/beta hydrolase"/>
    <property type="match status" value="1"/>
</dbReference>
<dbReference type="Gene3D" id="1.10.1200.10">
    <property type="entry name" value="ACP-like"/>
    <property type="match status" value="1"/>
</dbReference>
<evidence type="ECO:0000313" key="2">
    <source>
        <dbReference type="EMBL" id="KZU94086.1"/>
    </source>
</evidence>
<dbReference type="EMBL" id="LUXM01000033">
    <property type="protein sequence ID" value="KZU94086.1"/>
    <property type="molecule type" value="Genomic_DNA"/>
</dbReference>
<dbReference type="Gene3D" id="3.30.300.30">
    <property type="match status" value="1"/>
</dbReference>
<dbReference type="SUPFAM" id="SSF47336">
    <property type="entry name" value="ACP-like"/>
    <property type="match status" value="1"/>
</dbReference>
<dbReference type="Pfam" id="PF00975">
    <property type="entry name" value="Thioesterase"/>
    <property type="match status" value="1"/>
</dbReference>
<dbReference type="InterPro" id="IPR000873">
    <property type="entry name" value="AMP-dep_synth/lig_dom"/>
</dbReference>
<dbReference type="PhylomeDB" id="A0A165RDJ0"/>
<dbReference type="InterPro" id="IPR020845">
    <property type="entry name" value="AMP-binding_CS"/>
</dbReference>
<evidence type="ECO:0000313" key="3">
    <source>
        <dbReference type="Proteomes" id="UP000076882"/>
    </source>
</evidence>
<dbReference type="InterPro" id="IPR045851">
    <property type="entry name" value="AMP-bd_C_sf"/>
</dbReference>
<organism evidence="2 3">
    <name type="scientific">Lactiplantibacillus plantarum</name>
    <name type="common">Lactobacillus plantarum</name>
    <dbReference type="NCBI Taxonomy" id="1590"/>
    <lineage>
        <taxon>Bacteria</taxon>
        <taxon>Bacillati</taxon>
        <taxon>Bacillota</taxon>
        <taxon>Bacilli</taxon>
        <taxon>Lactobacillales</taxon>
        <taxon>Lactobacillaceae</taxon>
        <taxon>Lactiplantibacillus</taxon>
    </lineage>
</organism>
<sequence length="805" mass="91790">MNREEVLNVILSYAEITPNSLAVVDNSDELTYSELRVAVERTSQLLQKNQLNDQIVVLRLPRGVKFTVMVLALTKMKITFIPQDIAQPLARLDAMVETAGAETLIELKDDHYTFSTVPNSSKNHSTAWAIYFTSGSTGNPKGVEIPFRTVANTVETQKEDYQLTTDDRVASFTPYSFVVSYYDLFSSLYSGSTLYVLGETERHDLNKLEKYLQDNKITFMNASTMIGEIIMRSMKLPSMRLLTLAGQRFPDVDIGQLNYQIMNVYGNTECACATICRVRPGETVTIGKPIRNMHALILDDQQRVLPHGSVGELFIYGVQVTNGYFLNEKATNKAFTSVSYQNQNIWGYRTGDYAKVLPNGELEYRGRRDSQYKINGVRIDLSEVGSVCREIIPNLKQCYLAVKANCIYCWVTSAKAIDESQILNALASRLPSVMIPIGIHQLTSFPLNINGKIDERRMIKEWSRQSLTKDNRHLSKSQRENEQFLINAWSEVLDADPDTINYQSNFRMLGATSLQIMELGVRILDERHKQLNFVDLYYHPVLADMAALLSQKNVFKAIYTFVPRTDDMGDKPALFVIHSGNTGSDVYRPLFTGIKRPSFPIYVIEPHNLLNPEDQIYGIENLAKYYLQMINKFLPESSKREINLMGWSYGGVVASEMCYQLEHETSLLHVNQLTVLDSSFYLSSEDLQRVRKREANGFYAKYFTETHIFEGMDKKNVTTERLIANNHQVCEDLFNYHSKQVNVATTFVRSMVEENPLTDEQIKLLFKHVTIKNVYDGHDYLFVHESSRSLIQDVLGLAAKVVKEK</sequence>
<name>A0A165RDJ0_LACPN</name>
<reference evidence="2 3" key="1">
    <citation type="submission" date="2016-03" db="EMBL/GenBank/DDBJ databases">
        <title>Comparative genomics of 54 Lactobacillus plantarum strains reveals genomic uncoupling from niche constraints.</title>
        <authorList>
            <person name="Martino M.E."/>
        </authorList>
    </citation>
    <scope>NUCLEOTIDE SEQUENCE [LARGE SCALE GENOMIC DNA]</scope>
    <source>
        <strain evidence="2 3">19.1</strain>
    </source>
</reference>
<dbReference type="GO" id="GO:0044550">
    <property type="term" value="P:secondary metabolite biosynthetic process"/>
    <property type="evidence" value="ECO:0007669"/>
    <property type="project" value="TreeGrafter"/>
</dbReference>
<dbReference type="PROSITE" id="PS50075">
    <property type="entry name" value="CARRIER"/>
    <property type="match status" value="1"/>
</dbReference>
<dbReference type="SUPFAM" id="SSF53474">
    <property type="entry name" value="alpha/beta-Hydrolases"/>
    <property type="match status" value="1"/>
</dbReference>
<feature type="domain" description="Carrier" evidence="1">
    <location>
        <begin position="476"/>
        <end position="553"/>
    </location>
</feature>
<proteinExistence type="predicted"/>
<dbReference type="CDD" id="cd05930">
    <property type="entry name" value="A_NRPS"/>
    <property type="match status" value="1"/>
</dbReference>
<gene>
    <name evidence="2" type="ORF">Lp19_2060</name>
</gene>
<dbReference type="PROSITE" id="PS00455">
    <property type="entry name" value="AMP_BINDING"/>
    <property type="match status" value="1"/>
</dbReference>
<dbReference type="InterPro" id="IPR001031">
    <property type="entry name" value="Thioesterase"/>
</dbReference>
<dbReference type="KEGG" id="lpb:SH83_02530"/>